<organism evidence="2">
    <name type="scientific">marine metagenome</name>
    <dbReference type="NCBI Taxonomy" id="408172"/>
    <lineage>
        <taxon>unclassified sequences</taxon>
        <taxon>metagenomes</taxon>
        <taxon>ecological metagenomes</taxon>
    </lineage>
</organism>
<evidence type="ECO:0000313" key="2">
    <source>
        <dbReference type="EMBL" id="SVA40838.1"/>
    </source>
</evidence>
<dbReference type="AlphaFoldDB" id="A0A381VM42"/>
<dbReference type="Pfam" id="PF00144">
    <property type="entry name" value="Beta-lactamase"/>
    <property type="match status" value="1"/>
</dbReference>
<dbReference type="SUPFAM" id="SSF56601">
    <property type="entry name" value="beta-lactamase/transpeptidase-like"/>
    <property type="match status" value="1"/>
</dbReference>
<reference evidence="2" key="1">
    <citation type="submission" date="2018-05" db="EMBL/GenBank/DDBJ databases">
        <authorList>
            <person name="Lanie J.A."/>
            <person name="Ng W.-L."/>
            <person name="Kazmierczak K.M."/>
            <person name="Andrzejewski T.M."/>
            <person name="Davidsen T.M."/>
            <person name="Wayne K.J."/>
            <person name="Tettelin H."/>
            <person name="Glass J.I."/>
            <person name="Rusch D."/>
            <person name="Podicherti R."/>
            <person name="Tsui H.-C.T."/>
            <person name="Winkler M.E."/>
        </authorList>
    </citation>
    <scope>NUCLEOTIDE SEQUENCE</scope>
</reference>
<gene>
    <name evidence="2" type="ORF">METZ01_LOCUS93692</name>
</gene>
<dbReference type="InterPro" id="IPR050789">
    <property type="entry name" value="Diverse_Enzym_Activities"/>
</dbReference>
<accession>A0A381VM42</accession>
<dbReference type="PANTHER" id="PTHR43283:SF7">
    <property type="entry name" value="BETA-LACTAMASE-RELATED DOMAIN-CONTAINING PROTEIN"/>
    <property type="match status" value="1"/>
</dbReference>
<feature type="domain" description="Beta-lactamase-related" evidence="1">
    <location>
        <begin position="82"/>
        <end position="347"/>
    </location>
</feature>
<sequence length="390" mass="43400">MKKIVKSFLLPIISSLILIDCGGGGGSSSSEEPPVVQLPNFNVNTWPGNTWQVVDPVRANMDNFKLQQALDYAFVENRNTQAVVVIRHGVIVAEKYSDDKNRFSLATSWSTAKSFTSALIGMVIDQGLISSVDDKACLYLSDWDCDEVVCLSLDCPKARSEISIRDLLEMRSGLEDESVGGLSIYSSVDDQLFFALNRLAVKTRGTEFLYSNSDSMILSGILETATGMTVKELAERDLFSTIGMTGDWWSDKEGNTMTYCCIDATSRDFARFGLLFARNGMWEDTQVITQEWVTESTSPAEGLSYYGLHWWVYPVSMVSSGKTNMFAAQGLHTNDVWINQSLDLVVVRNSDYTRYGTDSIRTGSNIHSTNPPDSWDNTEFLTYITDAVMQ</sequence>
<dbReference type="PANTHER" id="PTHR43283">
    <property type="entry name" value="BETA-LACTAMASE-RELATED"/>
    <property type="match status" value="1"/>
</dbReference>
<dbReference type="Gene3D" id="3.40.710.10">
    <property type="entry name" value="DD-peptidase/beta-lactamase superfamily"/>
    <property type="match status" value="1"/>
</dbReference>
<dbReference type="InterPro" id="IPR012338">
    <property type="entry name" value="Beta-lactam/transpept-like"/>
</dbReference>
<proteinExistence type="predicted"/>
<evidence type="ECO:0000259" key="1">
    <source>
        <dbReference type="Pfam" id="PF00144"/>
    </source>
</evidence>
<name>A0A381VM42_9ZZZZ</name>
<dbReference type="EMBL" id="UINC01009091">
    <property type="protein sequence ID" value="SVA40838.1"/>
    <property type="molecule type" value="Genomic_DNA"/>
</dbReference>
<dbReference type="InterPro" id="IPR001466">
    <property type="entry name" value="Beta-lactam-related"/>
</dbReference>
<protein>
    <recommendedName>
        <fullName evidence="1">Beta-lactamase-related domain-containing protein</fullName>
    </recommendedName>
</protein>